<dbReference type="InterPro" id="IPR053802">
    <property type="entry name" value="DUF6950"/>
</dbReference>
<protein>
    <recommendedName>
        <fullName evidence="1">DUF6950 domain-containing protein</fullName>
    </recommendedName>
</protein>
<name>A0A437M7X5_9SPHN</name>
<dbReference type="RefSeq" id="WP_127742547.1">
    <property type="nucleotide sequence ID" value="NZ_SACN01000001.1"/>
</dbReference>
<dbReference type="EMBL" id="SACN01000001">
    <property type="protein sequence ID" value="RVT93687.1"/>
    <property type="molecule type" value="Genomic_DNA"/>
</dbReference>
<reference evidence="2 3" key="1">
    <citation type="submission" date="2019-01" db="EMBL/GenBank/DDBJ databases">
        <authorList>
            <person name="Chen W.-M."/>
        </authorList>
    </citation>
    <scope>NUCLEOTIDE SEQUENCE [LARGE SCALE GENOMIC DNA]</scope>
    <source>
        <strain evidence="2 3">CCP-7</strain>
    </source>
</reference>
<dbReference type="Pfam" id="PF22262">
    <property type="entry name" value="DUF6950"/>
    <property type="match status" value="1"/>
</dbReference>
<organism evidence="2 3">
    <name type="scientific">Sphingomonas crocodyli</name>
    <dbReference type="NCBI Taxonomy" id="1979270"/>
    <lineage>
        <taxon>Bacteria</taxon>
        <taxon>Pseudomonadati</taxon>
        <taxon>Pseudomonadota</taxon>
        <taxon>Alphaproteobacteria</taxon>
        <taxon>Sphingomonadales</taxon>
        <taxon>Sphingomonadaceae</taxon>
        <taxon>Sphingomonas</taxon>
    </lineage>
</organism>
<sequence>MTRRVDWEHRLADYLDSVRTKRYAFGSHDCMMHAANAVKAMTGTDYARGLRRKYRSMASGIRLLREIGFDSIPALVTAKLGDQIPPALARRGDIVLFEGSTGVAMTDFAYFVGNVEGEPEGLVRVPRAQWEGAWRVT</sequence>
<evidence type="ECO:0000313" key="3">
    <source>
        <dbReference type="Proteomes" id="UP000282971"/>
    </source>
</evidence>
<dbReference type="AlphaFoldDB" id="A0A437M7X5"/>
<accession>A0A437M7X5</accession>
<dbReference type="OrthoDB" id="6586924at2"/>
<feature type="domain" description="DUF6950" evidence="1">
    <location>
        <begin position="2"/>
        <end position="136"/>
    </location>
</feature>
<evidence type="ECO:0000259" key="1">
    <source>
        <dbReference type="Pfam" id="PF22262"/>
    </source>
</evidence>
<keyword evidence="3" id="KW-1185">Reference proteome</keyword>
<evidence type="ECO:0000313" key="2">
    <source>
        <dbReference type="EMBL" id="RVT93687.1"/>
    </source>
</evidence>
<gene>
    <name evidence="2" type="ORF">EOD43_07420</name>
</gene>
<dbReference type="Proteomes" id="UP000282971">
    <property type="component" value="Unassembled WGS sequence"/>
</dbReference>
<comment type="caution">
    <text evidence="2">The sequence shown here is derived from an EMBL/GenBank/DDBJ whole genome shotgun (WGS) entry which is preliminary data.</text>
</comment>
<proteinExistence type="predicted"/>